<organism evidence="2 3">
    <name type="scientific">Meripilus lineatus</name>
    <dbReference type="NCBI Taxonomy" id="2056292"/>
    <lineage>
        <taxon>Eukaryota</taxon>
        <taxon>Fungi</taxon>
        <taxon>Dikarya</taxon>
        <taxon>Basidiomycota</taxon>
        <taxon>Agaricomycotina</taxon>
        <taxon>Agaricomycetes</taxon>
        <taxon>Polyporales</taxon>
        <taxon>Meripilaceae</taxon>
        <taxon>Meripilus</taxon>
    </lineage>
</organism>
<evidence type="ECO:0000313" key="3">
    <source>
        <dbReference type="Proteomes" id="UP001212997"/>
    </source>
</evidence>
<sequence>MEAWRSSELRLRLLMNGMVRPMEHLRNTAHTWIFENLLHSPDRVPQVDLKVKGQVLGDVLGDAPIAGRFTDKAVISLRQSVPGPMGNGNGGELCGRRRSKDQTPRLGVFTDDFGQEIFSMMRASDEDDPFGMPGE</sequence>
<keyword evidence="3" id="KW-1185">Reference proteome</keyword>
<comment type="caution">
    <text evidence="2">The sequence shown here is derived from an EMBL/GenBank/DDBJ whole genome shotgun (WGS) entry which is preliminary data.</text>
</comment>
<name>A0AAD5YLP3_9APHY</name>
<evidence type="ECO:0000313" key="2">
    <source>
        <dbReference type="EMBL" id="KAJ3488567.1"/>
    </source>
</evidence>
<accession>A0AAD5YLP3</accession>
<proteinExistence type="predicted"/>
<protein>
    <submittedName>
        <fullName evidence="2">Uncharacterized protein</fullName>
    </submittedName>
</protein>
<evidence type="ECO:0000256" key="1">
    <source>
        <dbReference type="SAM" id="MobiDB-lite"/>
    </source>
</evidence>
<feature type="region of interest" description="Disordered" evidence="1">
    <location>
        <begin position="80"/>
        <end position="107"/>
    </location>
</feature>
<dbReference type="AlphaFoldDB" id="A0AAD5YLP3"/>
<dbReference type="EMBL" id="JANAWD010000064">
    <property type="protein sequence ID" value="KAJ3488567.1"/>
    <property type="molecule type" value="Genomic_DNA"/>
</dbReference>
<dbReference type="Proteomes" id="UP001212997">
    <property type="component" value="Unassembled WGS sequence"/>
</dbReference>
<gene>
    <name evidence="2" type="ORF">NLI96_g2750</name>
</gene>
<reference evidence="2" key="1">
    <citation type="submission" date="2022-07" db="EMBL/GenBank/DDBJ databases">
        <title>Genome Sequence of Physisporinus lineatus.</title>
        <authorList>
            <person name="Buettner E."/>
        </authorList>
    </citation>
    <scope>NUCLEOTIDE SEQUENCE</scope>
    <source>
        <strain evidence="2">VT162</strain>
    </source>
</reference>